<protein>
    <recommendedName>
        <fullName evidence="4">Pectin methylesterase CGR3</fullName>
    </recommendedName>
</protein>
<proteinExistence type="predicted"/>
<gene>
    <name evidence="2" type="ORF">FPE_LOCUS33683</name>
</gene>
<dbReference type="PANTHER" id="PTHR34208:SF5">
    <property type="entry name" value="OS01G0144000 PROTEIN"/>
    <property type="match status" value="1"/>
</dbReference>
<dbReference type="InterPro" id="IPR029063">
    <property type="entry name" value="SAM-dependent_MTases_sf"/>
</dbReference>
<evidence type="ECO:0000313" key="2">
    <source>
        <dbReference type="EMBL" id="CAI9786253.1"/>
    </source>
</evidence>
<dbReference type="PANTHER" id="PTHR34208">
    <property type="entry name" value="S-ADENOSYL-L-METHIONINE-DEPENDENT METHYLTRANSFERASE-RELATED"/>
    <property type="match status" value="1"/>
</dbReference>
<organism evidence="2 3">
    <name type="scientific">Fraxinus pennsylvanica</name>
    <dbReference type="NCBI Taxonomy" id="56036"/>
    <lineage>
        <taxon>Eukaryota</taxon>
        <taxon>Viridiplantae</taxon>
        <taxon>Streptophyta</taxon>
        <taxon>Embryophyta</taxon>
        <taxon>Tracheophyta</taxon>
        <taxon>Spermatophyta</taxon>
        <taxon>Magnoliopsida</taxon>
        <taxon>eudicotyledons</taxon>
        <taxon>Gunneridae</taxon>
        <taxon>Pentapetalae</taxon>
        <taxon>asterids</taxon>
        <taxon>lamiids</taxon>
        <taxon>Lamiales</taxon>
        <taxon>Oleaceae</taxon>
        <taxon>Oleeae</taxon>
        <taxon>Fraxinus</taxon>
    </lineage>
</organism>
<keyword evidence="1" id="KW-0812">Transmembrane</keyword>
<dbReference type="GO" id="GO:0008168">
    <property type="term" value="F:methyltransferase activity"/>
    <property type="evidence" value="ECO:0007669"/>
    <property type="project" value="InterPro"/>
</dbReference>
<evidence type="ECO:0000313" key="3">
    <source>
        <dbReference type="Proteomes" id="UP000834106"/>
    </source>
</evidence>
<feature type="transmembrane region" description="Helical" evidence="1">
    <location>
        <begin position="6"/>
        <end position="26"/>
    </location>
</feature>
<sequence>MFVNNNSSYLILIYIERLFFLFLRALDPDPISSSSYTTFPSFLFQVLPGHYNWTTMSRRPNTARRFGDNGSLPFVGSLHPKSRPSPLFSIGLVVVGALLIIGYMYHGSGGRSGDITALNRLDDSGSCTLEVQKILPILKNTYGDSMKKVLHVGPDTCSVVSQLLKEDTEAWGIEPYELDDVDGSCKSLVLKAIVRVADIKFPLPYRAKSFSLVIVSDALDYLSPKYLNTTVPELARVAADGLVLLSGQPGQQRAKVAELSKFGRPAKRRSSTWWIRFFIQTGLHENERATKKFETAAAKNSYESTCQVFHLKPSH</sequence>
<keyword evidence="1" id="KW-1133">Transmembrane helix</keyword>
<dbReference type="InterPro" id="IPR044689">
    <property type="entry name" value="CGR2/3"/>
</dbReference>
<dbReference type="GO" id="GO:0045488">
    <property type="term" value="P:pectin metabolic process"/>
    <property type="evidence" value="ECO:0007669"/>
    <property type="project" value="InterPro"/>
</dbReference>
<dbReference type="EMBL" id="OU503057">
    <property type="protein sequence ID" value="CAI9786253.1"/>
    <property type="molecule type" value="Genomic_DNA"/>
</dbReference>
<dbReference type="Proteomes" id="UP000834106">
    <property type="component" value="Chromosome 22"/>
</dbReference>
<keyword evidence="3" id="KW-1185">Reference proteome</keyword>
<name>A0AAD2EED3_9LAMI</name>
<feature type="transmembrane region" description="Helical" evidence="1">
    <location>
        <begin position="87"/>
        <end position="105"/>
    </location>
</feature>
<dbReference type="Gene3D" id="3.40.50.150">
    <property type="entry name" value="Vaccinia Virus protein VP39"/>
    <property type="match status" value="1"/>
</dbReference>
<dbReference type="SUPFAM" id="SSF53335">
    <property type="entry name" value="S-adenosyl-L-methionine-dependent methyltransferases"/>
    <property type="match status" value="1"/>
</dbReference>
<evidence type="ECO:0000256" key="1">
    <source>
        <dbReference type="SAM" id="Phobius"/>
    </source>
</evidence>
<keyword evidence="1" id="KW-0472">Membrane</keyword>
<dbReference type="AlphaFoldDB" id="A0AAD2EED3"/>
<reference evidence="2" key="1">
    <citation type="submission" date="2023-05" db="EMBL/GenBank/DDBJ databases">
        <authorList>
            <person name="Huff M."/>
        </authorList>
    </citation>
    <scope>NUCLEOTIDE SEQUENCE</scope>
</reference>
<evidence type="ECO:0008006" key="4">
    <source>
        <dbReference type="Google" id="ProtNLM"/>
    </source>
</evidence>
<accession>A0AAD2EED3</accession>